<proteinExistence type="predicted"/>
<protein>
    <submittedName>
        <fullName evidence="2">Uncharacterized protein</fullName>
    </submittedName>
</protein>
<reference evidence="2" key="1">
    <citation type="journal article" date="2023" name="G3 (Bethesda)">
        <title>A reference genome for the long-term kleptoplast-retaining sea slug Elysia crispata morphotype clarki.</title>
        <authorList>
            <person name="Eastman K.E."/>
            <person name="Pendleton A.L."/>
            <person name="Shaikh M.A."/>
            <person name="Suttiyut T."/>
            <person name="Ogas R."/>
            <person name="Tomko P."/>
            <person name="Gavelis G."/>
            <person name="Widhalm J.R."/>
            <person name="Wisecaver J.H."/>
        </authorList>
    </citation>
    <scope>NUCLEOTIDE SEQUENCE</scope>
    <source>
        <strain evidence="2">ECLA1</strain>
    </source>
</reference>
<dbReference type="AlphaFoldDB" id="A0AAE1ANT6"/>
<accession>A0AAE1ANT6</accession>
<evidence type="ECO:0000313" key="2">
    <source>
        <dbReference type="EMBL" id="KAK3790077.1"/>
    </source>
</evidence>
<organism evidence="2 3">
    <name type="scientific">Elysia crispata</name>
    <name type="common">lettuce slug</name>
    <dbReference type="NCBI Taxonomy" id="231223"/>
    <lineage>
        <taxon>Eukaryota</taxon>
        <taxon>Metazoa</taxon>
        <taxon>Spiralia</taxon>
        <taxon>Lophotrochozoa</taxon>
        <taxon>Mollusca</taxon>
        <taxon>Gastropoda</taxon>
        <taxon>Heterobranchia</taxon>
        <taxon>Euthyneura</taxon>
        <taxon>Panpulmonata</taxon>
        <taxon>Sacoglossa</taxon>
        <taxon>Placobranchoidea</taxon>
        <taxon>Plakobranchidae</taxon>
        <taxon>Elysia</taxon>
    </lineage>
</organism>
<keyword evidence="3" id="KW-1185">Reference proteome</keyword>
<feature type="compositionally biased region" description="Basic and acidic residues" evidence="1">
    <location>
        <begin position="22"/>
        <end position="31"/>
    </location>
</feature>
<gene>
    <name evidence="2" type="ORF">RRG08_057613</name>
</gene>
<dbReference type="EMBL" id="JAWDGP010001581">
    <property type="protein sequence ID" value="KAK3790077.1"/>
    <property type="molecule type" value="Genomic_DNA"/>
</dbReference>
<evidence type="ECO:0000256" key="1">
    <source>
        <dbReference type="SAM" id="MobiDB-lite"/>
    </source>
</evidence>
<comment type="caution">
    <text evidence="2">The sequence shown here is derived from an EMBL/GenBank/DDBJ whole genome shotgun (WGS) entry which is preliminary data.</text>
</comment>
<feature type="region of interest" description="Disordered" evidence="1">
    <location>
        <begin position="1"/>
        <end position="31"/>
    </location>
</feature>
<evidence type="ECO:0000313" key="3">
    <source>
        <dbReference type="Proteomes" id="UP001283361"/>
    </source>
</evidence>
<sequence length="154" mass="17268">MLTEFSDASGGDGTRRANLTVREPEWQPSYHRDTQTDRQSMCCIIYQCPCRNRKFLELGHVRCTGAASSAVYLDVGGGVWVNSSEIGSRPGDLCSPLRGLGSVWLMTSRAIQELEISLPQPRSMLKSFRTILQQASLHGDHKRYRSDNKYTARS</sequence>
<name>A0AAE1ANT6_9GAST</name>
<dbReference type="Proteomes" id="UP001283361">
    <property type="component" value="Unassembled WGS sequence"/>
</dbReference>